<keyword evidence="1" id="KW-0812">Transmembrane</keyword>
<reference evidence="2" key="1">
    <citation type="journal article" date="2020" name="Nature">
        <title>Giant virus diversity and host interactions through global metagenomics.</title>
        <authorList>
            <person name="Schulz F."/>
            <person name="Roux S."/>
            <person name="Paez-Espino D."/>
            <person name="Jungbluth S."/>
            <person name="Walsh D.A."/>
            <person name="Denef V.J."/>
            <person name="McMahon K.D."/>
            <person name="Konstantinidis K.T."/>
            <person name="Eloe-Fadrosh E.A."/>
            <person name="Kyrpides N.C."/>
            <person name="Woyke T."/>
        </authorList>
    </citation>
    <scope>NUCLEOTIDE SEQUENCE</scope>
    <source>
        <strain evidence="2">GVMAG-M-3300023184-89</strain>
    </source>
</reference>
<sequence length="244" mass="27487">MEKLNDAINSDSAESLGFLKYVFNFDEENKNSIMNMIQYTILSIIPVLITLRLIKYIIPEEDETKGSLEIVLESVGQIILIVLAIWFTNKIIRYIPTYSGEYYGKFNETNFIIPFIIILATMQTKLGAKLNILIDRVINLWHGKKEGQQAQQAQGQQQQGGQNTVRITQPFAGQHQVSQADYLDRNQLLPSNPQLTAMPQQQPNTDFNGMYQNNPTPMPGSMHPGGMMEPMAANEMGGGGWSSW</sequence>
<proteinExistence type="predicted"/>
<dbReference type="AlphaFoldDB" id="A0A6C0IIG8"/>
<organism evidence="2">
    <name type="scientific">viral metagenome</name>
    <dbReference type="NCBI Taxonomy" id="1070528"/>
    <lineage>
        <taxon>unclassified sequences</taxon>
        <taxon>metagenomes</taxon>
        <taxon>organismal metagenomes</taxon>
    </lineage>
</organism>
<feature type="transmembrane region" description="Helical" evidence="1">
    <location>
        <begin position="36"/>
        <end position="58"/>
    </location>
</feature>
<feature type="transmembrane region" description="Helical" evidence="1">
    <location>
        <begin position="70"/>
        <end position="89"/>
    </location>
</feature>
<accession>A0A6C0IIG8</accession>
<evidence type="ECO:0000313" key="2">
    <source>
        <dbReference type="EMBL" id="QHT92579.1"/>
    </source>
</evidence>
<keyword evidence="1" id="KW-1133">Transmembrane helix</keyword>
<keyword evidence="1" id="KW-0472">Membrane</keyword>
<dbReference type="EMBL" id="MN740193">
    <property type="protein sequence ID" value="QHT92579.1"/>
    <property type="molecule type" value="Genomic_DNA"/>
</dbReference>
<name>A0A6C0IIG8_9ZZZZ</name>
<feature type="transmembrane region" description="Helical" evidence="1">
    <location>
        <begin position="109"/>
        <end position="128"/>
    </location>
</feature>
<protein>
    <submittedName>
        <fullName evidence="2">Uncharacterized protein</fullName>
    </submittedName>
</protein>
<evidence type="ECO:0000256" key="1">
    <source>
        <dbReference type="SAM" id="Phobius"/>
    </source>
</evidence>